<dbReference type="VEuPathDB" id="PlasmoDB:PCYB_001130"/>
<dbReference type="RefSeq" id="XP_004228311.1">
    <property type="nucleotide sequence ID" value="XM_004228263.1"/>
</dbReference>
<dbReference type="OrthoDB" id="386496at2759"/>
<keyword evidence="3" id="KW-1185">Reference proteome</keyword>
<feature type="transmembrane region" description="Helical" evidence="1">
    <location>
        <begin position="197"/>
        <end position="216"/>
    </location>
</feature>
<organism evidence="2 3">
    <name type="scientific">Plasmodium cynomolgi (strain B)</name>
    <dbReference type="NCBI Taxonomy" id="1120755"/>
    <lineage>
        <taxon>Eukaryota</taxon>
        <taxon>Sar</taxon>
        <taxon>Alveolata</taxon>
        <taxon>Apicomplexa</taxon>
        <taxon>Aconoidasida</taxon>
        <taxon>Haemosporida</taxon>
        <taxon>Plasmodiidae</taxon>
        <taxon>Plasmodium</taxon>
        <taxon>Plasmodium (Plasmodium)</taxon>
    </lineage>
</organism>
<dbReference type="EMBL" id="DF157109">
    <property type="protein sequence ID" value="GAB69365.1"/>
    <property type="molecule type" value="Genomic_DNA"/>
</dbReference>
<name>K6V292_PLACD</name>
<protein>
    <recommendedName>
        <fullName evidence="4">Pv-fam-d protein</fullName>
    </recommendedName>
</protein>
<dbReference type="AlphaFoldDB" id="K6V292"/>
<accession>K6V292</accession>
<evidence type="ECO:0008006" key="4">
    <source>
        <dbReference type="Google" id="ProtNLM"/>
    </source>
</evidence>
<dbReference type="PhylomeDB" id="K6V292"/>
<keyword evidence="1" id="KW-0812">Transmembrane</keyword>
<sequence length="268" mass="31325">MKEKNKKFEFFLNFITFTLLILTWYYPDEGISPGKPFGQGTQSSSSLHIRTSRLLRGNIEQDVNQKYASLRESIKQLVKEDDANFKRKLISLLRDHQIDNKFISTLMKKCGELKNTDSYRKGRHPSKYENMHDKELYKSRDPNRGLKHRQSKKGFFSSLSKFLKNSDALYEQEFIKLITYDDRTSSRAKRTSGKLKLYFNIISPLLTCALFVLGSLVLYHPVVFLSSVIAYLITVFYMLYKSVIVSKKCSIQDRVNKKRRSELTAARR</sequence>
<gene>
    <name evidence="2" type="ORF">PCYB_001130</name>
</gene>
<keyword evidence="1" id="KW-1133">Transmembrane helix</keyword>
<dbReference type="KEGG" id="pcy:PCYB_001130"/>
<evidence type="ECO:0000256" key="1">
    <source>
        <dbReference type="SAM" id="Phobius"/>
    </source>
</evidence>
<dbReference type="Proteomes" id="UP000006319">
    <property type="component" value="Unassembled WGS sequence"/>
</dbReference>
<proteinExistence type="predicted"/>
<keyword evidence="1" id="KW-0472">Membrane</keyword>
<feature type="transmembrane region" description="Helical" evidence="1">
    <location>
        <begin position="222"/>
        <end position="240"/>
    </location>
</feature>
<evidence type="ECO:0000313" key="3">
    <source>
        <dbReference type="Proteomes" id="UP000006319"/>
    </source>
</evidence>
<evidence type="ECO:0000313" key="2">
    <source>
        <dbReference type="EMBL" id="GAB69365.1"/>
    </source>
</evidence>
<dbReference type="OMA" id="ISSIMYI"/>
<reference evidence="2 3" key="1">
    <citation type="journal article" date="2012" name="Nat. Genet.">
        <title>Plasmodium cynomolgi genome sequences provide insight into Plasmodium vivax and the monkey malaria clade.</title>
        <authorList>
            <person name="Tachibana S."/>
            <person name="Sullivan S.A."/>
            <person name="Kawai S."/>
            <person name="Nakamura S."/>
            <person name="Kim H.R."/>
            <person name="Goto N."/>
            <person name="Arisue N."/>
            <person name="Palacpac N.M.Q."/>
            <person name="Honma H."/>
            <person name="Yagi M."/>
            <person name="Tougan T."/>
            <person name="Katakai Y."/>
            <person name="Kaneko O."/>
            <person name="Mita T."/>
            <person name="Kita K."/>
            <person name="Yasutomi Y."/>
            <person name="Sutton P.L."/>
            <person name="Shakhbatyan R."/>
            <person name="Horii T."/>
            <person name="Yasunaga T."/>
            <person name="Barnwell J.W."/>
            <person name="Escalante A.A."/>
            <person name="Carlton J.M."/>
            <person name="Tanabe K."/>
        </authorList>
    </citation>
    <scope>NUCLEOTIDE SEQUENCE [LARGE SCALE GENOMIC DNA]</scope>
    <source>
        <strain evidence="2 3">B</strain>
    </source>
</reference>
<dbReference type="GeneID" id="14696634"/>